<dbReference type="RefSeq" id="WP_150964778.1">
    <property type="nucleotide sequence ID" value="NZ_VZZJ01000014.1"/>
</dbReference>
<evidence type="ECO:0000256" key="7">
    <source>
        <dbReference type="ARBA" id="ARBA00022764"/>
    </source>
</evidence>
<protein>
    <recommendedName>
        <fullName evidence="4">sn-glycerol-3-phosphate-binding periplasmic protein UgpB</fullName>
    </recommendedName>
</protein>
<proteinExistence type="inferred from homology"/>
<name>A0A6N6MN97_9HYPH</name>
<evidence type="ECO:0000313" key="9">
    <source>
        <dbReference type="EMBL" id="KAB1072312.1"/>
    </source>
</evidence>
<evidence type="ECO:0000256" key="2">
    <source>
        <dbReference type="ARBA" id="ARBA00008520"/>
    </source>
</evidence>
<evidence type="ECO:0000256" key="1">
    <source>
        <dbReference type="ARBA" id="ARBA00004418"/>
    </source>
</evidence>
<evidence type="ECO:0000256" key="8">
    <source>
        <dbReference type="ARBA" id="ARBA00034473"/>
    </source>
</evidence>
<dbReference type="PANTHER" id="PTHR43649">
    <property type="entry name" value="ARABINOSE-BINDING PROTEIN-RELATED"/>
    <property type="match status" value="1"/>
</dbReference>
<comment type="subcellular location">
    <subcellularLocation>
        <location evidence="1">Periplasm</location>
    </subcellularLocation>
</comment>
<comment type="caution">
    <text evidence="9">The sequence shown here is derived from an EMBL/GenBank/DDBJ whole genome shotgun (WGS) entry which is preliminary data.</text>
</comment>
<dbReference type="PANTHER" id="PTHR43649:SF31">
    <property type="entry name" value="SN-GLYCEROL-3-PHOSPHATE-BINDING PERIPLASMIC PROTEIN UGPB"/>
    <property type="match status" value="1"/>
</dbReference>
<dbReference type="Gene3D" id="3.40.190.10">
    <property type="entry name" value="Periplasmic binding protein-like II"/>
    <property type="match status" value="2"/>
</dbReference>
<comment type="function">
    <text evidence="8">Part of the ABC transporter complex UgpBAEC involved in sn-glycerol-3-phosphate (G3P) import. Binds G3P.</text>
</comment>
<comment type="subunit">
    <text evidence="3">The complex is composed of two ATP-binding proteins (UgpC), two transmembrane proteins (UgpA and UgpE) and a solute-binding protein (UgpB).</text>
</comment>
<accession>A0A6N6MN97</accession>
<dbReference type="EMBL" id="VZZJ01000014">
    <property type="protein sequence ID" value="KAB1072312.1"/>
    <property type="molecule type" value="Genomic_DNA"/>
</dbReference>
<dbReference type="Pfam" id="PF13416">
    <property type="entry name" value="SBP_bac_8"/>
    <property type="match status" value="1"/>
</dbReference>
<dbReference type="InterPro" id="IPR050490">
    <property type="entry name" value="Bact_solute-bd_prot1"/>
</dbReference>
<dbReference type="Proteomes" id="UP000441523">
    <property type="component" value="Unassembled WGS sequence"/>
</dbReference>
<dbReference type="NCBIfam" id="NF008211">
    <property type="entry name" value="PRK10974.1"/>
    <property type="match status" value="1"/>
</dbReference>
<gene>
    <name evidence="9" type="primary">ugpB</name>
    <name evidence="9" type="ORF">F6X51_16530</name>
</gene>
<keyword evidence="7" id="KW-0574">Periplasm</keyword>
<dbReference type="GO" id="GO:0042597">
    <property type="term" value="C:periplasmic space"/>
    <property type="evidence" value="ECO:0007669"/>
    <property type="project" value="UniProtKB-SubCell"/>
</dbReference>
<evidence type="ECO:0000256" key="6">
    <source>
        <dbReference type="ARBA" id="ARBA00022729"/>
    </source>
</evidence>
<dbReference type="AlphaFoldDB" id="A0A6N6MN97"/>
<sequence length="447" mass="48116">MNRRALLAGVSSLAAWTVSRPSTSAAAGDKTPIVLWHAMSGANGEEVDRLARDFNASQSEVVLEAVFKGTYPETLTAAIAAYRAGKAPHIVQIFEVGTGTMLQAGPAIKPAWKLAEETSFALDSNAYIPGVRGYYSLPDGKLASMPFNSSTAVMWYNKDAFEKAGLDPDSPPTTYDDFTKAARTLAAKAATPIASTSAWMTWIQFEEYAAIQNLGYATENNGYDGLGAQLLINTKPFVDQLQRFMDLSKDGAFKYAGRDGAPDAVFYSGQAAIGFGSSSGRADIVKNAHFRYAEAFLPTEPALNPKPNNSIIGGASLWAMTAPKRGEAEYKAVAAFYAFIAKPEQVALYAQHTGYVPVTVAGYEATKQSGYFDKNPGTDVPARQLSRGELTPNSRGLRLGRLPEIRAILYEEIEKALQGQQSAQIAMDSAVARGNRVLREFQKSARG</sequence>
<dbReference type="CDD" id="cd14748">
    <property type="entry name" value="PBP2_UgpB"/>
    <property type="match status" value="1"/>
</dbReference>
<keyword evidence="10" id="KW-1185">Reference proteome</keyword>
<evidence type="ECO:0000256" key="4">
    <source>
        <dbReference type="ARBA" id="ARBA00017470"/>
    </source>
</evidence>
<keyword evidence="5" id="KW-0813">Transport</keyword>
<keyword evidence="6" id="KW-0732">Signal</keyword>
<comment type="similarity">
    <text evidence="2">Belongs to the bacterial solute-binding protein 1 family.</text>
</comment>
<dbReference type="InterPro" id="IPR006059">
    <property type="entry name" value="SBP"/>
</dbReference>
<reference evidence="9 10" key="1">
    <citation type="submission" date="2019-09" db="EMBL/GenBank/DDBJ databases">
        <title>YIM 132548 draft genome.</title>
        <authorList>
            <person name="Jiang L."/>
        </authorList>
    </citation>
    <scope>NUCLEOTIDE SEQUENCE [LARGE SCALE GENOMIC DNA]</scope>
    <source>
        <strain evidence="9 10">YIM 132548</strain>
    </source>
</reference>
<evidence type="ECO:0000256" key="3">
    <source>
        <dbReference type="ARBA" id="ARBA00011557"/>
    </source>
</evidence>
<organism evidence="9 10">
    <name type="scientific">Methylobacterium planeticum</name>
    <dbReference type="NCBI Taxonomy" id="2615211"/>
    <lineage>
        <taxon>Bacteria</taxon>
        <taxon>Pseudomonadati</taxon>
        <taxon>Pseudomonadota</taxon>
        <taxon>Alphaproteobacteria</taxon>
        <taxon>Hyphomicrobiales</taxon>
        <taxon>Methylobacteriaceae</taxon>
        <taxon>Methylobacterium</taxon>
    </lineage>
</organism>
<evidence type="ECO:0000256" key="5">
    <source>
        <dbReference type="ARBA" id="ARBA00022448"/>
    </source>
</evidence>
<dbReference type="SUPFAM" id="SSF53850">
    <property type="entry name" value="Periplasmic binding protein-like II"/>
    <property type="match status" value="1"/>
</dbReference>
<evidence type="ECO:0000313" key="10">
    <source>
        <dbReference type="Proteomes" id="UP000441523"/>
    </source>
</evidence>